<dbReference type="SUPFAM" id="SSF56645">
    <property type="entry name" value="Acyl-CoA dehydrogenase NM domain-like"/>
    <property type="match status" value="1"/>
</dbReference>
<evidence type="ECO:0000313" key="10">
    <source>
        <dbReference type="Proteomes" id="UP000759443"/>
    </source>
</evidence>
<accession>A0ABS4E1F7</accession>
<dbReference type="InterPro" id="IPR009075">
    <property type="entry name" value="AcylCo_DH/oxidase_C"/>
</dbReference>
<dbReference type="RefSeq" id="WP_245224147.1">
    <property type="nucleotide sequence ID" value="NZ_JAGGJU010000008.1"/>
</dbReference>
<dbReference type="EMBL" id="JAGGJU010000008">
    <property type="protein sequence ID" value="MBP1851775.1"/>
    <property type="molecule type" value="Genomic_DNA"/>
</dbReference>
<keyword evidence="10" id="KW-1185">Reference proteome</keyword>
<evidence type="ECO:0000259" key="7">
    <source>
        <dbReference type="Pfam" id="PF02770"/>
    </source>
</evidence>
<dbReference type="InterPro" id="IPR052166">
    <property type="entry name" value="Diverse_Acyl-CoA_DH"/>
</dbReference>
<dbReference type="InterPro" id="IPR006091">
    <property type="entry name" value="Acyl-CoA_Oxase/DH_mid-dom"/>
</dbReference>
<dbReference type="Pfam" id="PF02770">
    <property type="entry name" value="Acyl-CoA_dh_M"/>
    <property type="match status" value="1"/>
</dbReference>
<dbReference type="InterPro" id="IPR013786">
    <property type="entry name" value="AcylCoA_DH/ox_N"/>
</dbReference>
<comment type="cofactor">
    <cofactor evidence="1 5">
        <name>FAD</name>
        <dbReference type="ChEBI" id="CHEBI:57692"/>
    </cofactor>
</comment>
<evidence type="ECO:0000259" key="8">
    <source>
        <dbReference type="Pfam" id="PF02771"/>
    </source>
</evidence>
<dbReference type="PANTHER" id="PTHR42803">
    <property type="entry name" value="ACYL-COA DEHYDROGENASE"/>
    <property type="match status" value="1"/>
</dbReference>
<feature type="domain" description="Acyl-CoA dehydrogenase/oxidase N-terminal" evidence="8">
    <location>
        <begin position="37"/>
        <end position="154"/>
    </location>
</feature>
<evidence type="ECO:0000256" key="4">
    <source>
        <dbReference type="ARBA" id="ARBA00022827"/>
    </source>
</evidence>
<dbReference type="Proteomes" id="UP000759443">
    <property type="component" value="Unassembled WGS sequence"/>
</dbReference>
<keyword evidence="3 5" id="KW-0285">Flavoprotein</keyword>
<sequence length="545" mass="58338">MSFSDQADRTLALLAVTPGWQRLRSLRQDCDDETVAAIVGEAASFAERVLAPLDAVGDRIGCRIENGRVVTPPGFAAGYRQFAAAGWIGIDVGECHGGSGLPLAVQAACAPLFERGCMSLMMAAGSARAACHLLAAVADAETADRWIPKLLAGDWAATICISEPDAGSDVGRIRTAAAWHDGIWRVTGQKVWISFGDHDLCGRIGHCLLARTGEEAGTRGLSLFLVPDRHADGRPNGVTPERIEEKMGLHGSPTCALRFEAAEAILLGEAGRGLPQLFAMIEQMRLQTGGQGLGLASACCDIAEAYARERRQGGAPDAPAVPIAAHPDVRRQLRSMRHRTEILRAAHLEIACAMDLARIAQDPPDRAAARDFAGTLLPLIKTFGAEAGFDIASAGIQVLGGAGYTKDWPLERHLRDARVMSIYEGTTGMQAIDLLARRLWRDGGMGLEICLERAAADIALGGGALARSGMEAVEEFRALLAHMQALKATPEAGLERADSFLRAFWCLVSIWMLRRLGSVGLGEDELRQSVDRLRAELALFGRLCR</sequence>
<comment type="caution">
    <text evidence="9">The sequence shown here is derived from an EMBL/GenBank/DDBJ whole genome shotgun (WGS) entry which is preliminary data.</text>
</comment>
<comment type="similarity">
    <text evidence="2 5">Belongs to the acyl-CoA dehydrogenase family.</text>
</comment>
<evidence type="ECO:0000256" key="3">
    <source>
        <dbReference type="ARBA" id="ARBA00022630"/>
    </source>
</evidence>
<dbReference type="PROSITE" id="PS00073">
    <property type="entry name" value="ACYL_COA_DH_2"/>
    <property type="match status" value="1"/>
</dbReference>
<dbReference type="InterPro" id="IPR037069">
    <property type="entry name" value="AcylCoA_DH/ox_N_sf"/>
</dbReference>
<name>A0ABS4E1F7_9HYPH</name>
<dbReference type="Gene3D" id="2.40.110.10">
    <property type="entry name" value="Butyryl-CoA Dehydrogenase, subunit A, domain 2"/>
    <property type="match status" value="1"/>
</dbReference>
<dbReference type="Pfam" id="PF02771">
    <property type="entry name" value="Acyl-CoA_dh_N"/>
    <property type="match status" value="1"/>
</dbReference>
<dbReference type="PANTHER" id="PTHR42803:SF1">
    <property type="entry name" value="BROAD-SPECIFICITY LINEAR ACYL-COA DEHYDROGENASE FADE5"/>
    <property type="match status" value="1"/>
</dbReference>
<feature type="domain" description="Acyl-CoA dehydrogenase/oxidase C-terminal" evidence="6">
    <location>
        <begin position="271"/>
        <end position="438"/>
    </location>
</feature>
<dbReference type="SUPFAM" id="SSF47203">
    <property type="entry name" value="Acyl-CoA dehydrogenase C-terminal domain-like"/>
    <property type="match status" value="1"/>
</dbReference>
<evidence type="ECO:0000259" key="6">
    <source>
        <dbReference type="Pfam" id="PF00441"/>
    </source>
</evidence>
<dbReference type="Gene3D" id="1.20.140.10">
    <property type="entry name" value="Butyryl-CoA Dehydrogenase, subunit A, domain 3"/>
    <property type="match status" value="1"/>
</dbReference>
<dbReference type="Gene3D" id="1.10.540.10">
    <property type="entry name" value="Acyl-CoA dehydrogenase/oxidase, N-terminal domain"/>
    <property type="match status" value="1"/>
</dbReference>
<dbReference type="InterPro" id="IPR036250">
    <property type="entry name" value="AcylCo_DH-like_C"/>
</dbReference>
<evidence type="ECO:0000313" key="9">
    <source>
        <dbReference type="EMBL" id="MBP1851775.1"/>
    </source>
</evidence>
<protein>
    <submittedName>
        <fullName evidence="9">Alkylation response protein AidB-like acyl-CoA dehydrogenase</fullName>
    </submittedName>
</protein>
<keyword evidence="5" id="KW-0560">Oxidoreductase</keyword>
<gene>
    <name evidence="9" type="ORF">J2Z17_003223</name>
</gene>
<evidence type="ECO:0000256" key="5">
    <source>
        <dbReference type="RuleBase" id="RU362125"/>
    </source>
</evidence>
<dbReference type="InterPro" id="IPR046373">
    <property type="entry name" value="Acyl-CoA_Oxase/DH_mid-dom_sf"/>
</dbReference>
<dbReference type="Pfam" id="PF00441">
    <property type="entry name" value="Acyl-CoA_dh_1"/>
    <property type="match status" value="1"/>
</dbReference>
<dbReference type="InterPro" id="IPR006089">
    <property type="entry name" value="Acyl-CoA_DH_CS"/>
</dbReference>
<evidence type="ECO:0000256" key="2">
    <source>
        <dbReference type="ARBA" id="ARBA00009347"/>
    </source>
</evidence>
<organism evidence="9 10">
    <name type="scientific">Rhizobium halophytocola</name>
    <dbReference type="NCBI Taxonomy" id="735519"/>
    <lineage>
        <taxon>Bacteria</taxon>
        <taxon>Pseudomonadati</taxon>
        <taxon>Pseudomonadota</taxon>
        <taxon>Alphaproteobacteria</taxon>
        <taxon>Hyphomicrobiales</taxon>
        <taxon>Rhizobiaceae</taxon>
        <taxon>Rhizobium/Agrobacterium group</taxon>
        <taxon>Rhizobium</taxon>
    </lineage>
</organism>
<evidence type="ECO:0000256" key="1">
    <source>
        <dbReference type="ARBA" id="ARBA00001974"/>
    </source>
</evidence>
<feature type="domain" description="Acyl-CoA oxidase/dehydrogenase middle" evidence="7">
    <location>
        <begin position="159"/>
        <end position="260"/>
    </location>
</feature>
<keyword evidence="4 5" id="KW-0274">FAD</keyword>
<dbReference type="InterPro" id="IPR009100">
    <property type="entry name" value="AcylCoA_DH/oxidase_NM_dom_sf"/>
</dbReference>
<reference evidence="9 10" key="1">
    <citation type="submission" date="2021-03" db="EMBL/GenBank/DDBJ databases">
        <title>Genomic Encyclopedia of Type Strains, Phase IV (KMG-IV): sequencing the most valuable type-strain genomes for metagenomic binning, comparative biology and taxonomic classification.</title>
        <authorList>
            <person name="Goeker M."/>
        </authorList>
    </citation>
    <scope>NUCLEOTIDE SEQUENCE [LARGE SCALE GENOMIC DNA]</scope>
    <source>
        <strain evidence="9 10">DSM 21600</strain>
    </source>
</reference>
<proteinExistence type="inferred from homology"/>